<accession>A0A415QGI6</accession>
<dbReference type="EMBL" id="QRPV01000014">
    <property type="protein sequence ID" value="RHM42143.1"/>
    <property type="molecule type" value="Genomic_DNA"/>
</dbReference>
<reference evidence="1 2" key="1">
    <citation type="submission" date="2018-08" db="EMBL/GenBank/DDBJ databases">
        <title>A genome reference for cultivated species of the human gut microbiota.</title>
        <authorList>
            <person name="Zou Y."/>
            <person name="Xue W."/>
            <person name="Luo G."/>
        </authorList>
    </citation>
    <scope>NUCLEOTIDE SEQUENCE [LARGE SCALE GENOMIC DNA]</scope>
    <source>
        <strain evidence="1 2">AF34-33</strain>
    </source>
</reference>
<organism evidence="1 2">
    <name type="scientific">Butyricimonas virosa</name>
    <dbReference type="NCBI Taxonomy" id="544645"/>
    <lineage>
        <taxon>Bacteria</taxon>
        <taxon>Pseudomonadati</taxon>
        <taxon>Bacteroidota</taxon>
        <taxon>Bacteroidia</taxon>
        <taxon>Bacteroidales</taxon>
        <taxon>Odoribacteraceae</taxon>
        <taxon>Butyricimonas</taxon>
    </lineage>
</organism>
<dbReference type="AlphaFoldDB" id="A0A415QGI6"/>
<dbReference type="RefSeq" id="WP_118450327.1">
    <property type="nucleotide sequence ID" value="NZ_CABJDM010000014.1"/>
</dbReference>
<evidence type="ECO:0000313" key="2">
    <source>
        <dbReference type="Proteomes" id="UP000286038"/>
    </source>
</evidence>
<evidence type="ECO:0000313" key="1">
    <source>
        <dbReference type="EMBL" id="RHM42143.1"/>
    </source>
</evidence>
<sequence>MNLRFYVVLFSCLFLGVGARCQKVAVKSNLLYDATATINLGIEFCLAPKWTFDVSGNYNGWTFSGDRKWKHCLVQPEARYWFCDRFSGHFLGGHILGGKYNVGKLKNNISFLGSDFSHLKDRRYQGWFLGIGAAYGYSWILSRHWNFEAEIGFGYVYTRYDVYPCASCGTRMAKDRTHHYVGPTKAALNFVYLF</sequence>
<dbReference type="InterPro" id="IPR021958">
    <property type="entry name" value="DUF3575"/>
</dbReference>
<proteinExistence type="predicted"/>
<protein>
    <submittedName>
        <fullName evidence="1">DUF3575 domain-containing protein</fullName>
    </submittedName>
</protein>
<comment type="caution">
    <text evidence="1">The sequence shown here is derived from an EMBL/GenBank/DDBJ whole genome shotgun (WGS) entry which is preliminary data.</text>
</comment>
<dbReference type="Proteomes" id="UP000286038">
    <property type="component" value="Unassembled WGS sequence"/>
</dbReference>
<dbReference type="SUPFAM" id="SSF103515">
    <property type="entry name" value="Autotransporter"/>
    <property type="match status" value="1"/>
</dbReference>
<gene>
    <name evidence="1" type="ORF">DWZ68_11795</name>
</gene>
<dbReference type="InterPro" id="IPR036709">
    <property type="entry name" value="Autotransporte_beta_dom_sf"/>
</dbReference>
<dbReference type="Pfam" id="PF12099">
    <property type="entry name" value="DUF3575"/>
    <property type="match status" value="1"/>
</dbReference>
<name>A0A415QGI6_9BACT</name>